<dbReference type="InterPro" id="IPR052438">
    <property type="entry name" value="Chromatin_remod/trans_coact"/>
</dbReference>
<gene>
    <name evidence="3" type="primary">Bicral</name>
</gene>
<reference evidence="3" key="2">
    <citation type="submission" date="2025-08" db="UniProtKB">
        <authorList>
            <consortium name="Ensembl"/>
        </authorList>
    </citation>
    <scope>IDENTIFICATION</scope>
    <source>
        <strain evidence="3">Brown Norway</strain>
    </source>
</reference>
<dbReference type="Proteomes" id="UP000002494">
    <property type="component" value="Chromosome 9"/>
</dbReference>
<accession>A0ABK0L5S6</accession>
<dbReference type="InterPro" id="IPR015671">
    <property type="entry name" value="GSCR1_dom"/>
</dbReference>
<feature type="domain" description="GLTSCR protein conserved" evidence="2">
    <location>
        <begin position="689"/>
        <end position="789"/>
    </location>
</feature>
<dbReference type="RGD" id="1305680">
    <property type="gene designation" value="Bicral"/>
</dbReference>
<feature type="region of interest" description="Disordered" evidence="1">
    <location>
        <begin position="868"/>
        <end position="933"/>
    </location>
</feature>
<evidence type="ECO:0000256" key="1">
    <source>
        <dbReference type="SAM" id="MobiDB-lite"/>
    </source>
</evidence>
<feature type="region of interest" description="Disordered" evidence="1">
    <location>
        <begin position="513"/>
        <end position="549"/>
    </location>
</feature>
<dbReference type="Ensembl" id="ENSRNOT00000121052.2">
    <property type="protein sequence ID" value="ENSRNOP00000098604.2"/>
    <property type="gene ID" value="ENSRNOG00000016229.10"/>
</dbReference>
<sequence length="1055" mass="112217">MDDDDDSCLLDLIGDPQALNYFLHGPSSKSNADPKSSLKGVSNQLGEGPSDGLPLASSLQFLEDELESSPLPDLSEDQPFDILQKSLQEANITEQTLAEEAYLDASIGSSQQFAQAQLHPSSSASFTQASNVSNYSGQTLQPIGVTHVPVGASFASNTVGVQHGFMQHVGISVPSQHLPNSSQISGSGQIQLIGSFGNQPSMMTINNLDGSQIILKGSGQQAPSSVSGGLLVHRQTPNGNSLFGNPTSSPGAQPVTVPFNSTNFQASLPVHNIIIQRGLAPNSNKVPINIQPKPIQMGQQSTYNVNSLGLQQHHVQQGISFASASSPQGSVVGPHMSVNIVNQQNARKPVTSQAVSSAGGSIVIHSPMGQPHTPQSQFLIPTSLSVSSNSVHHVQTINGQLVQTQPSQLISGQVASEHVMLNRNSSNMLRTNQPYAGQMLNNQSAAVQLVSGQTFATSGSPVIVNHASPQIVGGQMPLQQASPTVLHLSPGQSSVSQGRPGFATMASVSSMSGPARFPAVSSASTAHPTLGPAVQSGASGSNFTGDQLTQANRTPVPVSVSHRLPVSASKSPSTLSSTPGTQQQFFCQAPKKCLNQTAPIPTPIPTSKTTDSLRQPQIPGLLSTALPGQDCGSKIMPAPLGTTQPQQENSVGSSPSQTAVQVDSHSGQKRPAAKQLTKGAFILQQLQRDQAHAVTPDKSQFRSLTDTVQRLLSYHVCQGSMPTEEDLSKVDSEFEEVATQLLKRTHAMLNKYRSLLLEDAMRINPSAEMVMIDRMFNQEERASLSRDKRLALVDPEGFQADFCCSFKLDEAAPETPLDRSDQHRSKTSSLHQVPRAQSRDRAKPGVAEATNHDQFHLVPNHIVVSAEGNISKKSEGHSRTLKFDKGVLGQYRGPPEDKGGRRDPAKASGCSPGPEGHRKTLPRPDHGSESKLPGILASSHMEMPCLDSFQDKALRNSPKNEVLHTDIMKGSGEPQPDLQLTKSLEKTFKNILELKNAGRPQNDPAASGAVDLDFPSFSPMASQENCLEKFIPDHSEGVVETDSILEAAVNSILEC</sequence>
<feature type="region of interest" description="Disordered" evidence="1">
    <location>
        <begin position="814"/>
        <end position="854"/>
    </location>
</feature>
<feature type="region of interest" description="Disordered" evidence="1">
    <location>
        <begin position="597"/>
        <end position="674"/>
    </location>
</feature>
<dbReference type="GeneTree" id="ENSGT00940000159766"/>
<feature type="compositionally biased region" description="Basic and acidic residues" evidence="1">
    <location>
        <begin position="870"/>
        <end position="885"/>
    </location>
</feature>
<name>A0ABK0L5S6_RAT</name>
<evidence type="ECO:0000313" key="3">
    <source>
        <dbReference type="Ensembl" id="ENSRNOP00000098604.2"/>
    </source>
</evidence>
<evidence type="ECO:0000313" key="4">
    <source>
        <dbReference type="Proteomes" id="UP000002494"/>
    </source>
</evidence>
<keyword evidence="4" id="KW-1185">Reference proteome</keyword>
<organism evidence="3 4">
    <name type="scientific">Rattus norvegicus</name>
    <name type="common">Rat</name>
    <dbReference type="NCBI Taxonomy" id="10116"/>
    <lineage>
        <taxon>Eukaryota</taxon>
        <taxon>Metazoa</taxon>
        <taxon>Chordata</taxon>
        <taxon>Craniata</taxon>
        <taxon>Vertebrata</taxon>
        <taxon>Euteleostomi</taxon>
        <taxon>Mammalia</taxon>
        <taxon>Eutheria</taxon>
        <taxon>Euarchontoglires</taxon>
        <taxon>Glires</taxon>
        <taxon>Rodentia</taxon>
        <taxon>Myomorpha</taxon>
        <taxon>Muroidea</taxon>
        <taxon>Muridae</taxon>
        <taxon>Murinae</taxon>
        <taxon>Rattus</taxon>
    </lineage>
</organism>
<dbReference type="PANTHER" id="PTHR15572">
    <property type="entry name" value="GLIOMA TUMOR SUPPRESSOR CANDIDATE REGION GENE 1"/>
    <property type="match status" value="1"/>
</dbReference>
<evidence type="ECO:0000259" key="2">
    <source>
        <dbReference type="Pfam" id="PF15249"/>
    </source>
</evidence>
<dbReference type="PANTHER" id="PTHR15572:SF2">
    <property type="entry name" value="BRD4-INTERACTING CHROMATIN-REMODELING COMPLEX-ASSOCIATED PROTEIN-LIKE"/>
    <property type="match status" value="1"/>
</dbReference>
<feature type="region of interest" description="Disordered" evidence="1">
    <location>
        <begin position="24"/>
        <end position="55"/>
    </location>
</feature>
<feature type="compositionally biased region" description="Polar residues" evidence="1">
    <location>
        <begin position="641"/>
        <end position="665"/>
    </location>
</feature>
<feature type="compositionally biased region" description="Polar residues" evidence="1">
    <location>
        <begin position="536"/>
        <end position="549"/>
    </location>
</feature>
<feature type="compositionally biased region" description="Polar residues" evidence="1">
    <location>
        <begin position="27"/>
        <end position="45"/>
    </location>
</feature>
<reference evidence="3" key="1">
    <citation type="submission" date="2024-01" db="EMBL/GenBank/DDBJ databases">
        <title>GRCr8: a new rat reference genome assembly contstructed from accurate long reads and long range scaffolding.</title>
        <authorList>
            <person name="Doris P.A."/>
            <person name="Kalbfleisch T."/>
            <person name="Li K."/>
            <person name="Howe K."/>
            <person name="Wood J."/>
        </authorList>
    </citation>
    <scope>NUCLEOTIDE SEQUENCE [LARGE SCALE GENOMIC DNA]</scope>
    <source>
        <strain evidence="3">Brown Norway</strain>
    </source>
</reference>
<proteinExistence type="predicted"/>
<feature type="compositionally biased region" description="Basic and acidic residues" evidence="1">
    <location>
        <begin position="894"/>
        <end position="905"/>
    </location>
</feature>
<reference evidence="3" key="3">
    <citation type="submission" date="2025-09" db="UniProtKB">
        <authorList>
            <consortium name="Ensembl"/>
        </authorList>
    </citation>
    <scope>IDENTIFICATION</scope>
    <source>
        <strain evidence="3">Brown Norway</strain>
    </source>
</reference>
<protein>
    <submittedName>
        <fullName evidence="3">BICRA like chromatin remodeling complex associated protein</fullName>
    </submittedName>
</protein>
<dbReference type="Pfam" id="PF15249">
    <property type="entry name" value="GLTSCR1"/>
    <property type="match status" value="1"/>
</dbReference>
<feature type="compositionally biased region" description="Basic and acidic residues" evidence="1">
    <location>
        <begin position="915"/>
        <end position="929"/>
    </location>
</feature>